<feature type="domain" description="Response regulatory" evidence="5">
    <location>
        <begin position="1065"/>
        <end position="1214"/>
    </location>
</feature>
<feature type="modified residue" description="4-aspartylphosphate" evidence="3">
    <location>
        <position position="1114"/>
    </location>
</feature>
<dbReference type="FunFam" id="3.40.50.2300:FF:000146">
    <property type="entry name" value="Putative two-component response regulator SSK1p"/>
    <property type="match status" value="1"/>
</dbReference>
<keyword evidence="2" id="KW-0902">Two-component regulatory system</keyword>
<sequence length="1344" mass="143862">MQGSSVQRDRPGSLTVDPTAPEPPHSPAHRTPKSAIISIPPDWGVDSASSGGSESWAQNRLSIGSQPMSTTSSSSSTNPIFTWPRAGGESSTSRPLFVPRERPDSFDSTSTTSDDQFNPSSSSSSEEDNIHLAHAHAHAHAHTHAHAHAHTPHAILHPPASPFVPVGSQRRGSVVFVPQPLRSITDAHLGGPLDAEISGLPGPGQEGYNVEAEPGPPRFTRTFSAPLPNRVGFLRHPHSPQIDSPGSSAPKRPGPLHSISSSSSGSDTISDLVTPLSTLSHELADSLQSAIQTLLHLSPPHLLDNAKEQYSGCTIQMPATSLTALLTSMRSLNYLSANVQGLCDALGGPHEEGLLGGPRKSEDFDIGELVQNVADLLGGQAAQAGVDLVLFHGDVGIKHVSVNGDAEGLAYVLSHILRQILLVARKGDIIEIGLQLVPQSPSLTPKLSLPLTAADVDKTRKDENAKLGETLSPVTPSGSEGPMLCVFEIIHNISQTSGSTVATPRAEINPFARLAEDKEALTPKLDTILCRRLLDQQRASLKKDVQPSSPLGSGMPRRAYELSVLLPRGKPLVEPVHLSVEEEAIRQPFVGVRLAREPTLPELSDFAESLRGKKVYLHASLSSLFARHLTSYLAAWGLDISHIPIEEDETSAPGARLDAGFSGSSLSTPADEAAAGIHNLTLGPKDTDKFIIVDDDVTVLRRELLKMCSDTSLLKPRLNKRPTLGSRARSTPAIRPAMATRTKTPVLIHFTSLANYNQVRDIIASVFGPQWSARDGAFYHPEVMVIPKPVGPRRFLTALHTAVNQPLVDPTFSPIATTPRSPGGGYFWTGGRTPLGNEGPRDGFFDSVAEEQGEGSSGGGSQKARSPMVEHPPSTSDNNLHPAADIVSTPATEYFSAATRSSSGASGIIVHSPDGRFGIHFEPPVRGERRSSYSQRAPAEPRRQSARGTPGAMPEPPSSSTSPSVSPQAARRQNGGSVTSETATPGTAVRRSSLREEAQSERRRKTLPAAGEPLVLQGRRRSSTITQRNKPGTPTTPAPLVTSPITTAPPLKKKPKEEVVVPPINVLIVEDNPINQNILSMFLRKKKIKHQSAKDGEEAIAKWRTGGFHLILMDIQLPKMDGIQATKIIRDEERNNNIGVYPSTPLGDVNRTLGQGQSPDQHLASPLRSSVIIVALTASSLHSDRVAALGAGCNDFLTKPVSLKWLEKKIVEWGCMQALIDFDGWKRWKGSDTRDGETKQGFTIGPQQAARGVANRLRIERRGGRSPARQLSQSSQASVDINVHAPTPPLHPADAQTPAESLDTARKELQQDVRDSEIQPTHPDVANSELTSTPAPLAAINESA</sequence>
<dbReference type="InterPro" id="IPR050956">
    <property type="entry name" value="2C_system_His_kinase"/>
</dbReference>
<dbReference type="SMART" id="SM00448">
    <property type="entry name" value="REC"/>
    <property type="match status" value="1"/>
</dbReference>
<feature type="compositionally biased region" description="Basic and acidic residues" evidence="4">
    <location>
        <begin position="1303"/>
        <end position="1317"/>
    </location>
</feature>
<feature type="region of interest" description="Disordered" evidence="4">
    <location>
        <begin position="831"/>
        <end position="883"/>
    </location>
</feature>
<feature type="region of interest" description="Disordered" evidence="4">
    <location>
        <begin position="1230"/>
        <end position="1252"/>
    </location>
</feature>
<comment type="caution">
    <text evidence="6">The sequence shown here is derived from an EMBL/GenBank/DDBJ whole genome shotgun (WGS) entry which is preliminary data.</text>
</comment>
<organism evidence="6 7">
    <name type="scientific">Papiliotrema laurentii</name>
    <name type="common">Cryptococcus laurentii</name>
    <dbReference type="NCBI Taxonomy" id="5418"/>
    <lineage>
        <taxon>Eukaryota</taxon>
        <taxon>Fungi</taxon>
        <taxon>Dikarya</taxon>
        <taxon>Basidiomycota</taxon>
        <taxon>Agaricomycotina</taxon>
        <taxon>Tremellomycetes</taxon>
        <taxon>Tremellales</taxon>
        <taxon>Rhynchogastremaceae</taxon>
        <taxon>Papiliotrema</taxon>
    </lineage>
</organism>
<evidence type="ECO:0000256" key="1">
    <source>
        <dbReference type="ARBA" id="ARBA00022553"/>
    </source>
</evidence>
<dbReference type="PANTHER" id="PTHR43719:SF28">
    <property type="entry name" value="PEROXIDE STRESS-ACTIVATED HISTIDINE KINASE MAK1-RELATED"/>
    <property type="match status" value="1"/>
</dbReference>
<proteinExistence type="predicted"/>
<feature type="region of interest" description="Disordered" evidence="4">
    <location>
        <begin position="1"/>
        <end position="161"/>
    </location>
</feature>
<dbReference type="InterPro" id="IPR011006">
    <property type="entry name" value="CheY-like_superfamily"/>
</dbReference>
<dbReference type="Pfam" id="PF00072">
    <property type="entry name" value="Response_reg"/>
    <property type="match status" value="1"/>
</dbReference>
<dbReference type="CDD" id="cd17546">
    <property type="entry name" value="REC_hyHK_CKI1_RcsC-like"/>
    <property type="match status" value="1"/>
</dbReference>
<dbReference type="Gene3D" id="3.40.50.2300">
    <property type="match status" value="1"/>
</dbReference>
<dbReference type="PANTHER" id="PTHR43719">
    <property type="entry name" value="TWO-COMPONENT HISTIDINE KINASE"/>
    <property type="match status" value="1"/>
</dbReference>
<feature type="region of interest" description="Disordered" evidence="4">
    <location>
        <begin position="231"/>
        <end position="267"/>
    </location>
</feature>
<feature type="region of interest" description="Disordered" evidence="4">
    <location>
        <begin position="898"/>
        <end position="1051"/>
    </location>
</feature>
<feature type="compositionally biased region" description="Basic residues" evidence="4">
    <location>
        <begin position="133"/>
        <end position="151"/>
    </location>
</feature>
<gene>
    <name evidence="6" type="ORF">DB88DRAFT_487698</name>
</gene>
<keyword evidence="7" id="KW-1185">Reference proteome</keyword>
<feature type="compositionally biased region" description="Low complexity" evidence="4">
    <location>
        <begin position="958"/>
        <end position="967"/>
    </location>
</feature>
<dbReference type="EMBL" id="JAODAN010000004">
    <property type="protein sequence ID" value="KAK1925040.1"/>
    <property type="molecule type" value="Genomic_DNA"/>
</dbReference>
<dbReference type="GO" id="GO:0000156">
    <property type="term" value="F:phosphorelay response regulator activity"/>
    <property type="evidence" value="ECO:0007669"/>
    <property type="project" value="UniProtKB-ARBA"/>
</dbReference>
<protein>
    <recommendedName>
        <fullName evidence="5">Response regulatory domain-containing protein</fullName>
    </recommendedName>
</protein>
<evidence type="ECO:0000256" key="4">
    <source>
        <dbReference type="SAM" id="MobiDB-lite"/>
    </source>
</evidence>
<feature type="compositionally biased region" description="Polar residues" evidence="4">
    <location>
        <begin position="1023"/>
        <end position="1035"/>
    </location>
</feature>
<feature type="compositionally biased region" description="Basic and acidic residues" evidence="4">
    <location>
        <begin position="913"/>
        <end position="931"/>
    </location>
</feature>
<keyword evidence="1 3" id="KW-0597">Phosphoprotein</keyword>
<evidence type="ECO:0000259" key="5">
    <source>
        <dbReference type="PROSITE" id="PS50110"/>
    </source>
</evidence>
<evidence type="ECO:0000256" key="3">
    <source>
        <dbReference type="PROSITE-ProRule" id="PRU00169"/>
    </source>
</evidence>
<dbReference type="PROSITE" id="PS50110">
    <property type="entry name" value="RESPONSE_REGULATORY"/>
    <property type="match status" value="1"/>
</dbReference>
<feature type="compositionally biased region" description="Low complexity" evidence="4">
    <location>
        <begin position="258"/>
        <end position="267"/>
    </location>
</feature>
<feature type="compositionally biased region" description="Polar residues" evidence="4">
    <location>
        <begin position="974"/>
        <end position="985"/>
    </location>
</feature>
<accession>A0AAD9L641</accession>
<reference evidence="6" key="1">
    <citation type="submission" date="2023-02" db="EMBL/GenBank/DDBJ databases">
        <title>Identification and recombinant expression of a fungal hydrolase from Papiliotrema laurentii that hydrolyzes apple cutin and clears colloidal polyester polyurethane.</title>
        <authorList>
            <consortium name="DOE Joint Genome Institute"/>
            <person name="Roman V.A."/>
            <person name="Bojanowski C."/>
            <person name="Crable B.R."/>
            <person name="Wagner D.N."/>
            <person name="Hung C.S."/>
            <person name="Nadeau L.J."/>
            <person name="Schratz L."/>
            <person name="Haridas S."/>
            <person name="Pangilinan J."/>
            <person name="Lipzen A."/>
            <person name="Na H."/>
            <person name="Yan M."/>
            <person name="Ng V."/>
            <person name="Grigoriev I.V."/>
            <person name="Spatafora J.W."/>
            <person name="Barlow D."/>
            <person name="Biffinger J."/>
            <person name="Kelley-Loughnane N."/>
            <person name="Varaljay V.A."/>
            <person name="Crookes-Goodson W.J."/>
        </authorList>
    </citation>
    <scope>NUCLEOTIDE SEQUENCE</scope>
    <source>
        <strain evidence="6">5307AH</strain>
    </source>
</reference>
<evidence type="ECO:0000256" key="2">
    <source>
        <dbReference type="ARBA" id="ARBA00023012"/>
    </source>
</evidence>
<feature type="compositionally biased region" description="Low complexity" evidence="4">
    <location>
        <begin position="106"/>
        <end position="124"/>
    </location>
</feature>
<dbReference type="InterPro" id="IPR001789">
    <property type="entry name" value="Sig_transdc_resp-reg_receiver"/>
</dbReference>
<dbReference type="Proteomes" id="UP001182556">
    <property type="component" value="Unassembled WGS sequence"/>
</dbReference>
<evidence type="ECO:0000313" key="7">
    <source>
        <dbReference type="Proteomes" id="UP001182556"/>
    </source>
</evidence>
<feature type="compositionally biased region" description="Low complexity" evidence="4">
    <location>
        <begin position="898"/>
        <end position="907"/>
    </location>
</feature>
<evidence type="ECO:0000313" key="6">
    <source>
        <dbReference type="EMBL" id="KAK1925040.1"/>
    </source>
</evidence>
<feature type="region of interest" description="Disordered" evidence="4">
    <location>
        <begin position="1282"/>
        <end position="1344"/>
    </location>
</feature>
<feature type="compositionally biased region" description="Polar residues" evidence="4">
    <location>
        <begin position="47"/>
        <end position="68"/>
    </location>
</feature>
<name>A0AAD9L641_PAPLA</name>
<dbReference type="SUPFAM" id="SSF52172">
    <property type="entry name" value="CheY-like"/>
    <property type="match status" value="1"/>
</dbReference>